<dbReference type="InterPro" id="IPR023635">
    <property type="entry name" value="Peptide_deformylase"/>
</dbReference>
<proteinExistence type="inferred from homology"/>
<protein>
    <submittedName>
        <fullName evidence="2">Peptide deformylase</fullName>
        <ecNumber evidence="2">3.5.1.88</ecNumber>
    </submittedName>
</protein>
<reference evidence="2 3" key="1">
    <citation type="journal article" date="2021" name="Sci. Rep.">
        <title>The distribution of antibiotic resistance genes in chicken gut microbiota commensals.</title>
        <authorList>
            <person name="Juricova H."/>
            <person name="Matiasovicova J."/>
            <person name="Kubasova T."/>
            <person name="Cejkova D."/>
            <person name="Rychlik I."/>
        </authorList>
    </citation>
    <scope>NUCLEOTIDE SEQUENCE [LARGE SCALE GENOMIC DNA]</scope>
    <source>
        <strain evidence="2 3">An810</strain>
    </source>
</reference>
<keyword evidence="3" id="KW-1185">Reference proteome</keyword>
<dbReference type="Proteomes" id="UP000776629">
    <property type="component" value="Unassembled WGS sequence"/>
</dbReference>
<dbReference type="NCBIfam" id="NF006670">
    <property type="entry name" value="PRK09218.1"/>
    <property type="match status" value="1"/>
</dbReference>
<gene>
    <name evidence="2" type="ORF">H5993_08360</name>
</gene>
<dbReference type="Gene3D" id="3.90.45.10">
    <property type="entry name" value="Peptide deformylase"/>
    <property type="match status" value="1"/>
</dbReference>
<dbReference type="Pfam" id="PF01327">
    <property type="entry name" value="Pep_deformylase"/>
    <property type="match status" value="1"/>
</dbReference>
<comment type="similarity">
    <text evidence="1">Belongs to the polypeptide deformylase family.</text>
</comment>
<evidence type="ECO:0000313" key="2">
    <source>
        <dbReference type="EMBL" id="MBM6754768.1"/>
    </source>
</evidence>
<sequence length="136" mass="15082">MIKPINKNLQSLKVKSQPASIDDRQVAQDLLDTLEAHQVECVGMAANMIGMHKRIIAVSLGPINIAMLNPEITQKSQPYQTEEGCLSLTGKRSTTRYQKITVHYIDLTGESQSLNLTNFAAEIVQHEIDHCNGIII</sequence>
<dbReference type="EC" id="3.5.1.88" evidence="2"/>
<dbReference type="PIRSF" id="PIRSF004749">
    <property type="entry name" value="Pep_def"/>
    <property type="match status" value="1"/>
</dbReference>
<evidence type="ECO:0000313" key="3">
    <source>
        <dbReference type="Proteomes" id="UP000776629"/>
    </source>
</evidence>
<dbReference type="PRINTS" id="PR01576">
    <property type="entry name" value="PDEFORMYLASE"/>
</dbReference>
<keyword evidence="2" id="KW-0378">Hydrolase</keyword>
<dbReference type="InterPro" id="IPR036821">
    <property type="entry name" value="Peptide_deformylase_sf"/>
</dbReference>
<dbReference type="PANTHER" id="PTHR10458:SF22">
    <property type="entry name" value="PEPTIDE DEFORMYLASE"/>
    <property type="match status" value="1"/>
</dbReference>
<dbReference type="SUPFAM" id="SSF56420">
    <property type="entry name" value="Peptide deformylase"/>
    <property type="match status" value="1"/>
</dbReference>
<evidence type="ECO:0000256" key="1">
    <source>
        <dbReference type="ARBA" id="ARBA00010759"/>
    </source>
</evidence>
<dbReference type="RefSeq" id="WP_204777008.1">
    <property type="nucleotide sequence ID" value="NZ_JACJJQ010000050.1"/>
</dbReference>
<dbReference type="CDD" id="cd00487">
    <property type="entry name" value="Pep_deformylase"/>
    <property type="match status" value="1"/>
</dbReference>
<dbReference type="GO" id="GO:0042586">
    <property type="term" value="F:peptide deformylase activity"/>
    <property type="evidence" value="ECO:0007669"/>
    <property type="project" value="UniProtKB-EC"/>
</dbReference>
<comment type="caution">
    <text evidence="2">The sequence shown here is derived from an EMBL/GenBank/DDBJ whole genome shotgun (WGS) entry which is preliminary data.</text>
</comment>
<dbReference type="PANTHER" id="PTHR10458">
    <property type="entry name" value="PEPTIDE DEFORMYLASE"/>
    <property type="match status" value="1"/>
</dbReference>
<organism evidence="2 3">
    <name type="scientific">Limosilactobacillus alvi</name>
    <dbReference type="NCBI Taxonomy" id="990412"/>
    <lineage>
        <taxon>Bacteria</taxon>
        <taxon>Bacillati</taxon>
        <taxon>Bacillota</taxon>
        <taxon>Bacilli</taxon>
        <taxon>Lactobacillales</taxon>
        <taxon>Lactobacillaceae</taxon>
        <taxon>Limosilactobacillus</taxon>
    </lineage>
</organism>
<accession>A0ABS2EQU8</accession>
<name>A0ABS2EQU8_9LACO</name>
<dbReference type="EMBL" id="JACJJQ010000050">
    <property type="protein sequence ID" value="MBM6754768.1"/>
    <property type="molecule type" value="Genomic_DNA"/>
</dbReference>